<keyword evidence="8" id="KW-0411">Iron-sulfur</keyword>
<feature type="non-terminal residue" evidence="11">
    <location>
        <position position="270"/>
    </location>
</feature>
<feature type="non-terminal residue" evidence="11">
    <location>
        <position position="1"/>
    </location>
</feature>
<keyword evidence="6" id="KW-0663">Pyridoxal phosphate</keyword>
<keyword evidence="12" id="KW-1185">Reference proteome</keyword>
<dbReference type="GO" id="GO:0031071">
    <property type="term" value="F:cysteine desulfurase activity"/>
    <property type="evidence" value="ECO:0007669"/>
    <property type="project" value="UniProtKB-EC"/>
</dbReference>
<evidence type="ECO:0000256" key="6">
    <source>
        <dbReference type="ARBA" id="ARBA00022898"/>
    </source>
</evidence>
<dbReference type="Gene3D" id="3.40.640.10">
    <property type="entry name" value="Type I PLP-dependent aspartate aminotransferase-like (Major domain)"/>
    <property type="match status" value="1"/>
</dbReference>
<evidence type="ECO:0000256" key="3">
    <source>
        <dbReference type="ARBA" id="ARBA00012239"/>
    </source>
</evidence>
<dbReference type="EC" id="2.8.1.7" evidence="3"/>
<evidence type="ECO:0000313" key="11">
    <source>
        <dbReference type="EMBL" id="RPA88437.1"/>
    </source>
</evidence>
<dbReference type="Proteomes" id="UP000276215">
    <property type="component" value="Unassembled WGS sequence"/>
</dbReference>
<dbReference type="SUPFAM" id="SSF53383">
    <property type="entry name" value="PLP-dependent transferases"/>
    <property type="match status" value="1"/>
</dbReference>
<dbReference type="GO" id="GO:0005829">
    <property type="term" value="C:cytosol"/>
    <property type="evidence" value="ECO:0007669"/>
    <property type="project" value="TreeGrafter"/>
</dbReference>
<dbReference type="InterPro" id="IPR000192">
    <property type="entry name" value="Aminotrans_V_dom"/>
</dbReference>
<organism evidence="11 12">
    <name type="scientific">Choiromyces venosus 120613-1</name>
    <dbReference type="NCBI Taxonomy" id="1336337"/>
    <lineage>
        <taxon>Eukaryota</taxon>
        <taxon>Fungi</taxon>
        <taxon>Dikarya</taxon>
        <taxon>Ascomycota</taxon>
        <taxon>Pezizomycotina</taxon>
        <taxon>Pezizomycetes</taxon>
        <taxon>Pezizales</taxon>
        <taxon>Tuberaceae</taxon>
        <taxon>Choiromyces</taxon>
    </lineage>
</organism>
<dbReference type="Pfam" id="PF00266">
    <property type="entry name" value="Aminotran_5"/>
    <property type="match status" value="1"/>
</dbReference>
<sequence length="270" mass="30221">GILKQTGIMDEACQPTSFDMQATTPMDPHVLNAMLPVYTGLYRNPNLRTHTYGWGTEKAIDVACKPVAQLIGAHPTEIRFTSGAMESNNMSIRYVAKFYKSKKHTITSQTEHKCVLDSCRHLQDEWYNITYLPVNNNGLIDREHLEKIRPDTVPVSIMVVSNEIRLIQLIEEIGKRFRKMGVFFQTDGSQAVGKIPVKVGEWNVDLMGILGPKAYGPTGIGGCYTRRRPKVRIDPLISGGGPERGLHSGTLAHPLVISFREAYRIAKEEI</sequence>
<proteinExistence type="inferred from homology"/>
<evidence type="ECO:0000259" key="10">
    <source>
        <dbReference type="Pfam" id="PF00266"/>
    </source>
</evidence>
<dbReference type="AlphaFoldDB" id="A0A3N4ISS7"/>
<comment type="cofactor">
    <cofactor evidence="1">
        <name>pyridoxal 5'-phosphate</name>
        <dbReference type="ChEBI" id="CHEBI:597326"/>
    </cofactor>
</comment>
<dbReference type="GO" id="GO:0005739">
    <property type="term" value="C:mitochondrion"/>
    <property type="evidence" value="ECO:0007669"/>
    <property type="project" value="TreeGrafter"/>
</dbReference>
<dbReference type="EMBL" id="ML121014">
    <property type="protein sequence ID" value="RPA88437.1"/>
    <property type="molecule type" value="Genomic_DNA"/>
</dbReference>
<dbReference type="InterPro" id="IPR015421">
    <property type="entry name" value="PyrdxlP-dep_Trfase_major"/>
</dbReference>
<evidence type="ECO:0000256" key="1">
    <source>
        <dbReference type="ARBA" id="ARBA00001933"/>
    </source>
</evidence>
<evidence type="ECO:0000256" key="8">
    <source>
        <dbReference type="ARBA" id="ARBA00023014"/>
    </source>
</evidence>
<evidence type="ECO:0000313" key="12">
    <source>
        <dbReference type="Proteomes" id="UP000276215"/>
    </source>
</evidence>
<comment type="catalytic activity">
    <reaction evidence="9">
        <text>(sulfur carrier)-H + L-cysteine = (sulfur carrier)-SH + L-alanine</text>
        <dbReference type="Rhea" id="RHEA:43892"/>
        <dbReference type="Rhea" id="RHEA-COMP:14737"/>
        <dbReference type="Rhea" id="RHEA-COMP:14739"/>
        <dbReference type="ChEBI" id="CHEBI:29917"/>
        <dbReference type="ChEBI" id="CHEBI:35235"/>
        <dbReference type="ChEBI" id="CHEBI:57972"/>
        <dbReference type="ChEBI" id="CHEBI:64428"/>
        <dbReference type="EC" id="2.8.1.7"/>
    </reaction>
</comment>
<evidence type="ECO:0000256" key="2">
    <source>
        <dbReference type="ARBA" id="ARBA00006490"/>
    </source>
</evidence>
<dbReference type="GO" id="GO:0005634">
    <property type="term" value="C:nucleus"/>
    <property type="evidence" value="ECO:0007669"/>
    <property type="project" value="TreeGrafter"/>
</dbReference>
<evidence type="ECO:0000256" key="5">
    <source>
        <dbReference type="ARBA" id="ARBA00022723"/>
    </source>
</evidence>
<reference evidence="11 12" key="1">
    <citation type="journal article" date="2018" name="Nat. Ecol. Evol.">
        <title>Pezizomycetes genomes reveal the molecular basis of ectomycorrhizal truffle lifestyle.</title>
        <authorList>
            <person name="Murat C."/>
            <person name="Payen T."/>
            <person name="Noel B."/>
            <person name="Kuo A."/>
            <person name="Morin E."/>
            <person name="Chen J."/>
            <person name="Kohler A."/>
            <person name="Krizsan K."/>
            <person name="Balestrini R."/>
            <person name="Da Silva C."/>
            <person name="Montanini B."/>
            <person name="Hainaut M."/>
            <person name="Levati E."/>
            <person name="Barry K.W."/>
            <person name="Belfiori B."/>
            <person name="Cichocki N."/>
            <person name="Clum A."/>
            <person name="Dockter R.B."/>
            <person name="Fauchery L."/>
            <person name="Guy J."/>
            <person name="Iotti M."/>
            <person name="Le Tacon F."/>
            <person name="Lindquist E.A."/>
            <person name="Lipzen A."/>
            <person name="Malagnac F."/>
            <person name="Mello A."/>
            <person name="Molinier V."/>
            <person name="Miyauchi S."/>
            <person name="Poulain J."/>
            <person name="Riccioni C."/>
            <person name="Rubini A."/>
            <person name="Sitrit Y."/>
            <person name="Splivallo R."/>
            <person name="Traeger S."/>
            <person name="Wang M."/>
            <person name="Zifcakova L."/>
            <person name="Wipf D."/>
            <person name="Zambonelli A."/>
            <person name="Paolocci F."/>
            <person name="Nowrousian M."/>
            <person name="Ottonello S."/>
            <person name="Baldrian P."/>
            <person name="Spatafora J.W."/>
            <person name="Henrissat B."/>
            <person name="Nagy L.G."/>
            <person name="Aury J.M."/>
            <person name="Wincker P."/>
            <person name="Grigoriev I.V."/>
            <person name="Bonfante P."/>
            <person name="Martin F.M."/>
        </authorList>
    </citation>
    <scope>NUCLEOTIDE SEQUENCE [LARGE SCALE GENOMIC DNA]</scope>
    <source>
        <strain evidence="11 12">120613-1</strain>
    </source>
</reference>
<keyword evidence="7" id="KW-0408">Iron</keyword>
<feature type="domain" description="Aminotransferase class V" evidence="10">
    <location>
        <begin position="18"/>
        <end position="241"/>
    </location>
</feature>
<dbReference type="InterPro" id="IPR015424">
    <property type="entry name" value="PyrdxlP-dep_Trfase"/>
</dbReference>
<protein>
    <recommendedName>
        <fullName evidence="3">cysteine desulfurase</fullName>
        <ecNumber evidence="3">2.8.1.7</ecNumber>
    </recommendedName>
</protein>
<dbReference type="GO" id="GO:0046872">
    <property type="term" value="F:metal ion binding"/>
    <property type="evidence" value="ECO:0007669"/>
    <property type="project" value="UniProtKB-KW"/>
</dbReference>
<dbReference type="GO" id="GO:0016226">
    <property type="term" value="P:iron-sulfur cluster assembly"/>
    <property type="evidence" value="ECO:0007669"/>
    <property type="project" value="TreeGrafter"/>
</dbReference>
<dbReference type="PANTHER" id="PTHR11601">
    <property type="entry name" value="CYSTEINE DESULFURYLASE FAMILY MEMBER"/>
    <property type="match status" value="1"/>
</dbReference>
<evidence type="ECO:0000256" key="9">
    <source>
        <dbReference type="ARBA" id="ARBA00050776"/>
    </source>
</evidence>
<dbReference type="STRING" id="1336337.A0A3N4ISS7"/>
<evidence type="ECO:0000256" key="4">
    <source>
        <dbReference type="ARBA" id="ARBA00022679"/>
    </source>
</evidence>
<comment type="similarity">
    <text evidence="2">Belongs to the class-V pyridoxal-phosphate-dependent aminotransferase family. NifS/IscS subfamily.</text>
</comment>
<dbReference type="PANTHER" id="PTHR11601:SF34">
    <property type="entry name" value="CYSTEINE DESULFURASE"/>
    <property type="match status" value="1"/>
</dbReference>
<dbReference type="GO" id="GO:0051536">
    <property type="term" value="F:iron-sulfur cluster binding"/>
    <property type="evidence" value="ECO:0007669"/>
    <property type="project" value="UniProtKB-KW"/>
</dbReference>
<name>A0A3N4ISS7_9PEZI</name>
<keyword evidence="5" id="KW-0479">Metal-binding</keyword>
<accession>A0A3N4ISS7</accession>
<keyword evidence="4 11" id="KW-0808">Transferase</keyword>
<dbReference type="FunFam" id="3.40.640.10:FF:000003">
    <property type="entry name" value="Cysteine desulfurase IscS"/>
    <property type="match status" value="1"/>
</dbReference>
<evidence type="ECO:0000256" key="7">
    <source>
        <dbReference type="ARBA" id="ARBA00023004"/>
    </source>
</evidence>
<gene>
    <name evidence="11" type="ORF">L873DRAFT_1581023</name>
</gene>
<dbReference type="OrthoDB" id="10250117at2759"/>